<evidence type="ECO:0008006" key="3">
    <source>
        <dbReference type="Google" id="ProtNLM"/>
    </source>
</evidence>
<evidence type="ECO:0000313" key="1">
    <source>
        <dbReference type="EMBL" id="HII73391.1"/>
    </source>
</evidence>
<dbReference type="OMA" id="KPQRTWF"/>
<name>A0A832TFA7_9CREN</name>
<dbReference type="EMBL" id="DUJO01000015">
    <property type="protein sequence ID" value="HII73391.1"/>
    <property type="molecule type" value="Genomic_DNA"/>
</dbReference>
<sequence>MSFDELIKKLGYEKVDLEVVKKLSNLLKKDESEDFILSYMSNDIESLNGYAEKIQEQIENIDCDISSLKGHEELLAYYVCKKLQKRYGDITMHKYEVVRILLDSIPLLIYFHDVFKGLKIGEGESKGKLGELLKNIFKKYDIIASIAEEAPELINKPENEKTKYPVASVSPIFSEIEKIYYDKDPLNQLDDEVLDKLGIKDIKQLIDEERWDKIAKSLLLKPQRTWFSGNDIKIIAHMRGALYVYLLSNGATLIILENPFFNPMSLKDLLGSSSILRIFSYYLNRKILEKMGVSTFFLPDIDEKVFDTPYIELFTPFTVYATIDSMLLLLPYSIKNKFEEIIEEALDETLRYIFGNKDGNMKEQLEVHYSIIKSGLLTGSNENEEAKKFNEFLELESAIMQSAYTINYSTYLPLSNEICDKCKTRRAIKDEELDKLEEIVKFRNMVFGRKERLCHICTAVRLSSRFFTQYSASLDEIGEDLIFILAKIEPYVPEGKVDFKSIIKDKIVPIIENIRNEIIKNNVISSLQNDEVSNKILGGDKDKLIDVLNREYKGNRLEDFVKELQLEEGQNDYLLAFYALGFEEGFEIKKLNPVYKRLNLKVGENTYGLKGLLEGIKKLVENELPYTLTIQDSIDRRLSQLVEFYLLMEKVKMQYVLIPTAVFNSYVMFAMDVKEFRKDAENVINALNSLNKKSHLRYYKPIIRIFIVRALSDVPIRNIIELVESIDEKVNKPNAVVYLPLYVGRGVMEVGEPVILDKLELPKELDDLLLAIDKLSEEHNLVEARFTEEVKYPKEKLSIARLLK</sequence>
<protein>
    <recommendedName>
        <fullName evidence="3">CRISPR-associated protein</fullName>
    </recommendedName>
</protein>
<dbReference type="GeneID" id="1460048"/>
<dbReference type="RefSeq" id="WP_010980059.1">
    <property type="nucleotide sequence ID" value="NZ_BAABQO010000001.1"/>
</dbReference>
<evidence type="ECO:0000313" key="2">
    <source>
        <dbReference type="Proteomes" id="UP000646844"/>
    </source>
</evidence>
<dbReference type="Proteomes" id="UP000646844">
    <property type="component" value="Unassembled WGS sequence"/>
</dbReference>
<gene>
    <name evidence="1" type="ORF">HA332_03140</name>
</gene>
<accession>A0A832TFA7</accession>
<dbReference type="AlphaFoldDB" id="A0A832TFA7"/>
<organism evidence="1 2">
    <name type="scientific">Sulfurisphaera tokodaii</name>
    <dbReference type="NCBI Taxonomy" id="111955"/>
    <lineage>
        <taxon>Archaea</taxon>
        <taxon>Thermoproteota</taxon>
        <taxon>Thermoprotei</taxon>
        <taxon>Sulfolobales</taxon>
        <taxon>Sulfolobaceae</taxon>
        <taxon>Sulfurisphaera</taxon>
    </lineage>
</organism>
<dbReference type="Gene3D" id="3.30.70.2220">
    <property type="entry name" value="CRISPR-Cas system, Cmr2 subunit, D1 domain, cysteine cluster"/>
    <property type="match status" value="1"/>
</dbReference>
<reference evidence="1" key="1">
    <citation type="journal article" date="2020" name="bioRxiv">
        <title>A rank-normalized archaeal taxonomy based on genome phylogeny resolves widespread incomplete and uneven classifications.</title>
        <authorList>
            <person name="Rinke C."/>
            <person name="Chuvochina M."/>
            <person name="Mussig A.J."/>
            <person name="Chaumeil P.-A."/>
            <person name="Waite D.W."/>
            <person name="Whitman W.B."/>
            <person name="Parks D.H."/>
            <person name="Hugenholtz P."/>
        </authorList>
    </citation>
    <scope>NUCLEOTIDE SEQUENCE</scope>
    <source>
        <strain evidence="1">UBA8838</strain>
    </source>
</reference>
<dbReference type="InterPro" id="IPR038242">
    <property type="entry name" value="Cmr2_N"/>
</dbReference>
<comment type="caution">
    <text evidence="1">The sequence shown here is derived from an EMBL/GenBank/DDBJ whole genome shotgun (WGS) entry which is preliminary data.</text>
</comment>
<proteinExistence type="predicted"/>